<feature type="chain" id="PRO_5020802137" description="Leucine-binding protein domain-containing protein" evidence="1">
    <location>
        <begin position="33"/>
        <end position="406"/>
    </location>
</feature>
<dbReference type="NCBIfam" id="TIGR03863">
    <property type="entry name" value="PQQ_ABC_bind"/>
    <property type="match status" value="1"/>
</dbReference>
<evidence type="ECO:0008006" key="4">
    <source>
        <dbReference type="Google" id="ProtNLM"/>
    </source>
</evidence>
<sequence length="406" mass="42992" precursor="true">MPAARQSRFRGILGLGLWCACVWASVPAPALAATKVTIAVVSLDGDPRHAPRRLEKAYPGHPTGRAIDGVQLAAEDSAFELDAAGIALEVKDVVLPNAAGLTKALAELKAAKVQHVVADLPAAELRALVQAAPAALGGAIVFNAAADDDALRGAQCAAHLLHTIPSRAMLSDALAQYLAARNWRKALVLQGPLPGDAPVLEAFNRSAKRYGIKATSTKPFKLTGDPRERDLGNVRLLTGSDREHEVVAVLDSDGEFARTVPYATQLPRPVVGAAGLVAVPWHPLWERNGGPQLSRRFAKDAKRPMTGHDWAAWIAGRAVATVLVDLPKAPIAQQLKALRGGPVAVDGFKGPRLSFRAWDGQLRQPIFLSHVDGVIGVAPLDGVLHPKEVMDTLGVDEAESACKQRP</sequence>
<reference evidence="2 3" key="1">
    <citation type="submission" date="2019-03" db="EMBL/GenBank/DDBJ databases">
        <authorList>
            <person name="Sebastian G."/>
            <person name="Baumann P."/>
            <person name="Ruckert C."/>
            <person name="Kalinowski J."/>
            <person name="Nebel B."/>
            <person name="Takors R."/>
            <person name="Blombach B."/>
        </authorList>
    </citation>
    <scope>NUCLEOTIDE SEQUENCE [LARGE SCALE GENOMIC DNA]</scope>
    <source>
        <strain evidence="2 3">DSM 1084</strain>
    </source>
</reference>
<evidence type="ECO:0000256" key="1">
    <source>
        <dbReference type="SAM" id="SignalP"/>
    </source>
</evidence>
<accession>A0A4P6X4C3</accession>
<proteinExistence type="predicted"/>
<dbReference type="InterPro" id="IPR028082">
    <property type="entry name" value="Peripla_BP_I"/>
</dbReference>
<gene>
    <name evidence="2" type="ORF">HPF_17560</name>
</gene>
<dbReference type="AlphaFoldDB" id="A0A4P6X4C3"/>
<protein>
    <recommendedName>
        <fullName evidence="4">Leucine-binding protein domain-containing protein</fullName>
    </recommendedName>
</protein>
<name>A0A4P6X4C3_HYDPS</name>
<feature type="signal peptide" evidence="1">
    <location>
        <begin position="1"/>
        <end position="32"/>
    </location>
</feature>
<evidence type="ECO:0000313" key="2">
    <source>
        <dbReference type="EMBL" id="QBM29506.1"/>
    </source>
</evidence>
<dbReference type="EMBL" id="CP037867">
    <property type="protein sequence ID" value="QBM29506.1"/>
    <property type="molecule type" value="Genomic_DNA"/>
</dbReference>
<dbReference type="Gene3D" id="3.40.50.2300">
    <property type="match status" value="2"/>
</dbReference>
<dbReference type="Proteomes" id="UP000293912">
    <property type="component" value="Chromosome"/>
</dbReference>
<dbReference type="SUPFAM" id="SSF53822">
    <property type="entry name" value="Periplasmic binding protein-like I"/>
    <property type="match status" value="1"/>
</dbReference>
<organism evidence="2 3">
    <name type="scientific">Hydrogenophaga pseudoflava</name>
    <name type="common">Pseudomonas carboxydoflava</name>
    <dbReference type="NCBI Taxonomy" id="47421"/>
    <lineage>
        <taxon>Bacteria</taxon>
        <taxon>Pseudomonadati</taxon>
        <taxon>Pseudomonadota</taxon>
        <taxon>Betaproteobacteria</taxon>
        <taxon>Burkholderiales</taxon>
        <taxon>Comamonadaceae</taxon>
        <taxon>Hydrogenophaga</taxon>
    </lineage>
</organism>
<dbReference type="PROSITE" id="PS51257">
    <property type="entry name" value="PROKAR_LIPOPROTEIN"/>
    <property type="match status" value="1"/>
</dbReference>
<keyword evidence="3" id="KW-1185">Reference proteome</keyword>
<dbReference type="InterPro" id="IPR022478">
    <property type="entry name" value="ABC_transptr_sub-bd_PQQ"/>
</dbReference>
<keyword evidence="1" id="KW-0732">Signal</keyword>
<dbReference type="KEGG" id="hpse:HPF_17560"/>
<evidence type="ECO:0000313" key="3">
    <source>
        <dbReference type="Proteomes" id="UP000293912"/>
    </source>
</evidence>